<dbReference type="EMBL" id="VSRR010005678">
    <property type="protein sequence ID" value="MPC43081.1"/>
    <property type="molecule type" value="Genomic_DNA"/>
</dbReference>
<name>A0A5B7F7F7_PORTR</name>
<protein>
    <submittedName>
        <fullName evidence="1">Uncharacterized protein</fullName>
    </submittedName>
</protein>
<dbReference type="AlphaFoldDB" id="A0A5B7F7F7"/>
<proteinExistence type="predicted"/>
<organism evidence="1 2">
    <name type="scientific">Portunus trituberculatus</name>
    <name type="common">Swimming crab</name>
    <name type="synonym">Neptunus trituberculatus</name>
    <dbReference type="NCBI Taxonomy" id="210409"/>
    <lineage>
        <taxon>Eukaryota</taxon>
        <taxon>Metazoa</taxon>
        <taxon>Ecdysozoa</taxon>
        <taxon>Arthropoda</taxon>
        <taxon>Crustacea</taxon>
        <taxon>Multicrustacea</taxon>
        <taxon>Malacostraca</taxon>
        <taxon>Eumalacostraca</taxon>
        <taxon>Eucarida</taxon>
        <taxon>Decapoda</taxon>
        <taxon>Pleocyemata</taxon>
        <taxon>Brachyura</taxon>
        <taxon>Eubrachyura</taxon>
        <taxon>Portunoidea</taxon>
        <taxon>Portunidae</taxon>
        <taxon>Portuninae</taxon>
        <taxon>Portunus</taxon>
    </lineage>
</organism>
<dbReference type="Proteomes" id="UP000324222">
    <property type="component" value="Unassembled WGS sequence"/>
</dbReference>
<comment type="caution">
    <text evidence="1">The sequence shown here is derived from an EMBL/GenBank/DDBJ whole genome shotgun (WGS) entry which is preliminary data.</text>
</comment>
<reference evidence="1 2" key="1">
    <citation type="submission" date="2019-05" db="EMBL/GenBank/DDBJ databases">
        <title>Another draft genome of Portunus trituberculatus and its Hox gene families provides insights of decapod evolution.</title>
        <authorList>
            <person name="Jeong J.-H."/>
            <person name="Song I."/>
            <person name="Kim S."/>
            <person name="Choi T."/>
            <person name="Kim D."/>
            <person name="Ryu S."/>
            <person name="Kim W."/>
        </authorList>
    </citation>
    <scope>NUCLEOTIDE SEQUENCE [LARGE SCALE GENOMIC DNA]</scope>
    <source>
        <tissue evidence="1">Muscle</tissue>
    </source>
</reference>
<gene>
    <name evidence="1" type="ORF">E2C01_036718</name>
</gene>
<keyword evidence="2" id="KW-1185">Reference proteome</keyword>
<evidence type="ECO:0000313" key="2">
    <source>
        <dbReference type="Proteomes" id="UP000324222"/>
    </source>
</evidence>
<sequence>MFELRLVEVEDERANEVGHVQKAKKEKERHLSQEPINTVRRRGGSRRLPEWKVTVRDWCLSWSIARSRLRAAGRFLQRRCLKLAGGRMREECVERREGVRGAEGGKEGWCEGREWGRPVCAAMSDRYTVAASLPWADVPTCLPQSSPSYMGVDCSPNLQVQFYFSVFDALPDRFHLLIEFGFTGRGVICKTGPPPLFCAETVVISVH</sequence>
<evidence type="ECO:0000313" key="1">
    <source>
        <dbReference type="EMBL" id="MPC43081.1"/>
    </source>
</evidence>
<accession>A0A5B7F7F7</accession>